<accession>A0A7I4YRF7</accession>
<dbReference type="OMA" id="CDNTERN"/>
<dbReference type="PRINTS" id="PR00412">
    <property type="entry name" value="EPOXHYDRLASE"/>
</dbReference>
<dbReference type="Proteomes" id="UP000025227">
    <property type="component" value="Unplaced"/>
</dbReference>
<dbReference type="Pfam" id="PF06342">
    <property type="entry name" value="DUF1057"/>
    <property type="match status" value="1"/>
</dbReference>
<dbReference type="Gene3D" id="3.40.50.1820">
    <property type="entry name" value="alpha/beta hydrolase"/>
    <property type="match status" value="1"/>
</dbReference>
<organism evidence="1 2">
    <name type="scientific">Haemonchus contortus</name>
    <name type="common">Barber pole worm</name>
    <dbReference type="NCBI Taxonomy" id="6289"/>
    <lineage>
        <taxon>Eukaryota</taxon>
        <taxon>Metazoa</taxon>
        <taxon>Ecdysozoa</taxon>
        <taxon>Nematoda</taxon>
        <taxon>Chromadorea</taxon>
        <taxon>Rhabditida</taxon>
        <taxon>Rhabditina</taxon>
        <taxon>Rhabditomorpha</taxon>
        <taxon>Strongyloidea</taxon>
        <taxon>Trichostrongylidae</taxon>
        <taxon>Haemonchus</taxon>
    </lineage>
</organism>
<dbReference type="SUPFAM" id="SSF53474">
    <property type="entry name" value="alpha/beta-Hydrolases"/>
    <property type="match status" value="1"/>
</dbReference>
<protein>
    <submittedName>
        <fullName evidence="2">AB hydrolase-1 domain-containing protein</fullName>
    </submittedName>
</protein>
<dbReference type="InterPro" id="IPR010463">
    <property type="entry name" value="DUF1057"/>
</dbReference>
<evidence type="ECO:0000313" key="2">
    <source>
        <dbReference type="WBParaSite" id="HCON_00127420-00001"/>
    </source>
</evidence>
<sequence>AFRGLKLNFFRYLFDAYCFRVFNKAVVSMGPTSTAQEISEHAKCEEIATNNVVDPLLKRIDVRFNTSSGEEVSVEAVYQDTAPSGSRLGTVVAIHGAPGSHKDFKYVTPSLHEKGIRFVGVNMPGFGSTPGDPRLRCDNTERNNFVCELISKIGNIERLVVMGHSRGCENAVAVAARNTDSLVGLVLLNPTGLRLHRGLRPFWVIDFILWLYSLGPTAKQVMHTVMKYFYNSIIGLRLDTGERAMMCARVLVAYSGKDFLIETSISRELADAFKDHIELKCEDDDELTESKAMQQTRELFSNGTKTVSINFEKCGHFLQRDRSQYIADAIEAILRNCKGPSTNNM</sequence>
<dbReference type="InterPro" id="IPR000639">
    <property type="entry name" value="Epox_hydrolase-like"/>
</dbReference>
<reference evidence="2" key="1">
    <citation type="submission" date="2020-12" db="UniProtKB">
        <authorList>
            <consortium name="WormBaseParasite"/>
        </authorList>
    </citation>
    <scope>IDENTIFICATION</scope>
    <source>
        <strain evidence="2">MHco3</strain>
    </source>
</reference>
<name>A0A7I4YRF7_HAECO</name>
<evidence type="ECO:0000313" key="1">
    <source>
        <dbReference type="Proteomes" id="UP000025227"/>
    </source>
</evidence>
<keyword evidence="1" id="KW-1185">Reference proteome</keyword>
<dbReference type="AlphaFoldDB" id="A0A7I4YRF7"/>
<dbReference type="WBParaSite" id="HCON_00127420-00001">
    <property type="protein sequence ID" value="HCON_00127420-00001"/>
    <property type="gene ID" value="HCON_00127420"/>
</dbReference>
<dbReference type="OrthoDB" id="6431331at2759"/>
<dbReference type="PANTHER" id="PTHR47533">
    <property type="entry name" value="PROTEIN CBG21859"/>
    <property type="match status" value="1"/>
</dbReference>
<dbReference type="InterPro" id="IPR029058">
    <property type="entry name" value="AB_hydrolase_fold"/>
</dbReference>
<dbReference type="GO" id="GO:0003824">
    <property type="term" value="F:catalytic activity"/>
    <property type="evidence" value="ECO:0007669"/>
    <property type="project" value="InterPro"/>
</dbReference>
<proteinExistence type="predicted"/>
<dbReference type="PANTHER" id="PTHR47533:SF4">
    <property type="entry name" value="AB HYDROLASE-1 DOMAIN-CONTAINING PROTEIN"/>
    <property type="match status" value="1"/>
</dbReference>